<keyword evidence="4" id="KW-0378">Hydrolase</keyword>
<dbReference type="InterPro" id="IPR038765">
    <property type="entry name" value="Papain-like_cys_pep_sf"/>
</dbReference>
<keyword evidence="2" id="KW-0645">Protease</keyword>
<keyword evidence="3" id="KW-0732">Signal</keyword>
<evidence type="ECO:0000256" key="5">
    <source>
        <dbReference type="ARBA" id="ARBA00022807"/>
    </source>
</evidence>
<dbReference type="RefSeq" id="WP_239693288.1">
    <property type="nucleotide sequence ID" value="NZ_JBHSYQ010000003.1"/>
</dbReference>
<sequence length="241" mass="26736">MGTTVGRAAGRLLQPVQPDVSPLKQMMKAYILSALALGAAFLSFFYEAPAASNAPEEATLTQEELIQEWALENNGLSNGPNNSTSVAAKKELRENSVSYKDSLFYKYYSQTLGLKLEYHEDKDLLETVADWIGTPYRAGGSTQKGTDCSGFVTRVYKEVYGITLSRSSRSMFHDVSRVARNKMETGDLVFFRRGPGKPIYHVGIYLKDGKFIHSATNGGVMINSLHSPYYKRNFYAAGRVN</sequence>
<name>A0ABW2DKC0_9BACT</name>
<keyword evidence="5" id="KW-0788">Thiol protease</keyword>
<dbReference type="Pfam" id="PF00877">
    <property type="entry name" value="NLPC_P60"/>
    <property type="match status" value="1"/>
</dbReference>
<keyword evidence="6" id="KW-0472">Membrane</keyword>
<evidence type="ECO:0000313" key="8">
    <source>
        <dbReference type="EMBL" id="MFC6997124.1"/>
    </source>
</evidence>
<protein>
    <submittedName>
        <fullName evidence="8">C40 family peptidase</fullName>
    </submittedName>
</protein>
<dbReference type="PANTHER" id="PTHR47360:SF1">
    <property type="entry name" value="ENDOPEPTIDASE NLPC-RELATED"/>
    <property type="match status" value="1"/>
</dbReference>
<feature type="domain" description="NlpC/P60" evidence="7">
    <location>
        <begin position="118"/>
        <end position="241"/>
    </location>
</feature>
<dbReference type="SUPFAM" id="SSF54001">
    <property type="entry name" value="Cysteine proteinases"/>
    <property type="match status" value="1"/>
</dbReference>
<gene>
    <name evidence="8" type="ORF">ACFQHR_05775</name>
</gene>
<evidence type="ECO:0000256" key="2">
    <source>
        <dbReference type="ARBA" id="ARBA00022670"/>
    </source>
</evidence>
<reference evidence="9" key="1">
    <citation type="journal article" date="2019" name="Int. J. Syst. Evol. Microbiol.">
        <title>The Global Catalogue of Microorganisms (GCM) 10K type strain sequencing project: providing services to taxonomists for standard genome sequencing and annotation.</title>
        <authorList>
            <consortium name="The Broad Institute Genomics Platform"/>
            <consortium name="The Broad Institute Genome Sequencing Center for Infectious Disease"/>
            <person name="Wu L."/>
            <person name="Ma J."/>
        </authorList>
    </citation>
    <scope>NUCLEOTIDE SEQUENCE [LARGE SCALE GENOMIC DNA]</scope>
    <source>
        <strain evidence="9">CGMCC 4.7393</strain>
    </source>
</reference>
<organism evidence="8 9">
    <name type="scientific">Rufibacter roseus</name>
    <dbReference type="NCBI Taxonomy" id="1567108"/>
    <lineage>
        <taxon>Bacteria</taxon>
        <taxon>Pseudomonadati</taxon>
        <taxon>Bacteroidota</taxon>
        <taxon>Cytophagia</taxon>
        <taxon>Cytophagales</taxon>
        <taxon>Hymenobacteraceae</taxon>
        <taxon>Rufibacter</taxon>
    </lineage>
</organism>
<dbReference type="Gene3D" id="3.90.1720.10">
    <property type="entry name" value="endopeptidase domain like (from Nostoc punctiforme)"/>
    <property type="match status" value="1"/>
</dbReference>
<comment type="caution">
    <text evidence="8">The sequence shown here is derived from an EMBL/GenBank/DDBJ whole genome shotgun (WGS) entry which is preliminary data.</text>
</comment>
<dbReference type="EMBL" id="JBHSYQ010000003">
    <property type="protein sequence ID" value="MFC6997124.1"/>
    <property type="molecule type" value="Genomic_DNA"/>
</dbReference>
<evidence type="ECO:0000256" key="3">
    <source>
        <dbReference type="ARBA" id="ARBA00022729"/>
    </source>
</evidence>
<evidence type="ECO:0000259" key="7">
    <source>
        <dbReference type="PROSITE" id="PS51935"/>
    </source>
</evidence>
<keyword evidence="6" id="KW-0812">Transmembrane</keyword>
<dbReference type="PROSITE" id="PS51935">
    <property type="entry name" value="NLPC_P60"/>
    <property type="match status" value="1"/>
</dbReference>
<keyword evidence="6" id="KW-1133">Transmembrane helix</keyword>
<dbReference type="InterPro" id="IPR052062">
    <property type="entry name" value="Murein_DD/LD_carboxypeptidase"/>
</dbReference>
<evidence type="ECO:0000256" key="1">
    <source>
        <dbReference type="ARBA" id="ARBA00007074"/>
    </source>
</evidence>
<proteinExistence type="inferred from homology"/>
<keyword evidence="9" id="KW-1185">Reference proteome</keyword>
<dbReference type="PANTHER" id="PTHR47360">
    <property type="entry name" value="MUREIN DD-ENDOPEPTIDASE MEPS/MUREIN LD-CARBOXYPEPTIDASE"/>
    <property type="match status" value="1"/>
</dbReference>
<dbReference type="InterPro" id="IPR000064">
    <property type="entry name" value="NLP_P60_dom"/>
</dbReference>
<evidence type="ECO:0000256" key="4">
    <source>
        <dbReference type="ARBA" id="ARBA00022801"/>
    </source>
</evidence>
<accession>A0ABW2DKC0</accession>
<evidence type="ECO:0000256" key="6">
    <source>
        <dbReference type="SAM" id="Phobius"/>
    </source>
</evidence>
<feature type="transmembrane region" description="Helical" evidence="6">
    <location>
        <begin position="29"/>
        <end position="46"/>
    </location>
</feature>
<dbReference type="Proteomes" id="UP001596405">
    <property type="component" value="Unassembled WGS sequence"/>
</dbReference>
<comment type="similarity">
    <text evidence="1">Belongs to the peptidase C40 family.</text>
</comment>
<evidence type="ECO:0000313" key="9">
    <source>
        <dbReference type="Proteomes" id="UP001596405"/>
    </source>
</evidence>